<accession>A0ABS2K5Y8</accession>
<dbReference type="InterPro" id="IPR001509">
    <property type="entry name" value="Epimerase_deHydtase"/>
</dbReference>
<feature type="domain" description="NAD-dependent epimerase/dehydratase" evidence="1">
    <location>
        <begin position="3"/>
        <end position="229"/>
    </location>
</feature>
<dbReference type="PANTHER" id="PTHR48079">
    <property type="entry name" value="PROTEIN YEEZ"/>
    <property type="match status" value="1"/>
</dbReference>
<dbReference type="InterPro" id="IPR036291">
    <property type="entry name" value="NAD(P)-bd_dom_sf"/>
</dbReference>
<name>A0ABS2K5Y8_9GAMM</name>
<sequence length="327" mass="35605">MRALVTGATGFVGSAVARHLLRDGHSVRVLARPGSDRRNLQGLDVDVVEGDLTRAESLLPACDGCDALFHVAADYRLWAPDPSELYRANVDGTRSILDAARRAGVPRIVYTSSVATLGIPKDGTPGSESTPVSVDDMIGHYKRSKFLAEEVARQYAAEGAPIVIVNPSTPIGPHDIKPTPTGRVVRDAMAGRVPAYVDTGLNIVHVEDVAHGHWLAFERGVVGERYILGGFNMSLREVLTEIADIAGRSPPRVRLPHGVVMPIAYISEAWARLTGMNPIATVEEVRMSKKRMFFTSAKAERELGYTARPARKALEDAVKWFQVQRHS</sequence>
<evidence type="ECO:0000313" key="2">
    <source>
        <dbReference type="EMBL" id="MBM7126115.1"/>
    </source>
</evidence>
<dbReference type="PANTHER" id="PTHR48079:SF6">
    <property type="entry name" value="NAD(P)-BINDING DOMAIN-CONTAINING PROTEIN-RELATED"/>
    <property type="match status" value="1"/>
</dbReference>
<proteinExistence type="predicted"/>
<dbReference type="InterPro" id="IPR017829">
    <property type="entry name" value="Hopanoid-assoc_sugar_epimerase"/>
</dbReference>
<protein>
    <submittedName>
        <fullName evidence="2">NAD-dependent epimerase/dehydratase family protein</fullName>
    </submittedName>
</protein>
<gene>
    <name evidence="2" type="ORF">ISP19_12120</name>
</gene>
<reference evidence="2" key="1">
    <citation type="submission" date="2020-10" db="EMBL/GenBank/DDBJ databases">
        <title>Phylogeny of dyella-like bacteria.</title>
        <authorList>
            <person name="Fu J."/>
        </authorList>
    </citation>
    <scope>NUCLEOTIDE SEQUENCE</scope>
    <source>
        <strain evidence="2">DHOC52</strain>
    </source>
</reference>
<organism evidence="2 3">
    <name type="scientific">Dyella flava</name>
    <dbReference type="NCBI Taxonomy" id="1920170"/>
    <lineage>
        <taxon>Bacteria</taxon>
        <taxon>Pseudomonadati</taxon>
        <taxon>Pseudomonadota</taxon>
        <taxon>Gammaproteobacteria</taxon>
        <taxon>Lysobacterales</taxon>
        <taxon>Rhodanobacteraceae</taxon>
        <taxon>Dyella</taxon>
    </lineage>
</organism>
<evidence type="ECO:0000259" key="1">
    <source>
        <dbReference type="Pfam" id="PF01370"/>
    </source>
</evidence>
<comment type="caution">
    <text evidence="2">The sequence shown here is derived from an EMBL/GenBank/DDBJ whole genome shotgun (WGS) entry which is preliminary data.</text>
</comment>
<dbReference type="Gene3D" id="3.40.50.720">
    <property type="entry name" value="NAD(P)-binding Rossmann-like Domain"/>
    <property type="match status" value="1"/>
</dbReference>
<dbReference type="SUPFAM" id="SSF51735">
    <property type="entry name" value="NAD(P)-binding Rossmann-fold domains"/>
    <property type="match status" value="1"/>
</dbReference>
<dbReference type="NCBIfam" id="TIGR03466">
    <property type="entry name" value="HpnA"/>
    <property type="match status" value="1"/>
</dbReference>
<dbReference type="Proteomes" id="UP001430149">
    <property type="component" value="Unassembled WGS sequence"/>
</dbReference>
<dbReference type="EMBL" id="JADIKE010000036">
    <property type="protein sequence ID" value="MBM7126115.1"/>
    <property type="molecule type" value="Genomic_DNA"/>
</dbReference>
<dbReference type="CDD" id="cd05228">
    <property type="entry name" value="AR_FR_like_1_SDR_e"/>
    <property type="match status" value="1"/>
</dbReference>
<evidence type="ECO:0000313" key="3">
    <source>
        <dbReference type="Proteomes" id="UP001430149"/>
    </source>
</evidence>
<dbReference type="RefSeq" id="WP_204682475.1">
    <property type="nucleotide sequence ID" value="NZ_BSNR01000002.1"/>
</dbReference>
<dbReference type="InterPro" id="IPR051783">
    <property type="entry name" value="NAD(P)-dependent_oxidoreduct"/>
</dbReference>
<keyword evidence="3" id="KW-1185">Reference proteome</keyword>
<dbReference type="Pfam" id="PF01370">
    <property type="entry name" value="Epimerase"/>
    <property type="match status" value="1"/>
</dbReference>